<evidence type="ECO:0000256" key="1">
    <source>
        <dbReference type="ARBA" id="ARBA00022475"/>
    </source>
</evidence>
<evidence type="ECO:0000313" key="8">
    <source>
        <dbReference type="EMBL" id="KIO45067.1"/>
    </source>
</evidence>
<dbReference type="Pfam" id="PF00149">
    <property type="entry name" value="Metallophos"/>
    <property type="match status" value="1"/>
</dbReference>
<evidence type="ECO:0000256" key="5">
    <source>
        <dbReference type="ARBA" id="ARBA00023136"/>
    </source>
</evidence>
<dbReference type="AlphaFoldDB" id="A0AB34R2C4"/>
<dbReference type="SUPFAM" id="SSF56300">
    <property type="entry name" value="Metallo-dependent phosphatases"/>
    <property type="match status" value="1"/>
</dbReference>
<dbReference type="Gene3D" id="3.60.21.10">
    <property type="match status" value="1"/>
</dbReference>
<evidence type="ECO:0000256" key="6">
    <source>
        <dbReference type="ARBA" id="ARBA00023211"/>
    </source>
</evidence>
<dbReference type="GO" id="GO:0016020">
    <property type="term" value="C:membrane"/>
    <property type="evidence" value="ECO:0007669"/>
    <property type="project" value="GOC"/>
</dbReference>
<keyword evidence="3" id="KW-0479">Metal-binding</keyword>
<accession>A0AB34R2C4</accession>
<protein>
    <submittedName>
        <fullName evidence="8">UDP-2,3-diacylglucosamine hydrolase</fullName>
    </submittedName>
</protein>
<dbReference type="Proteomes" id="UP000031937">
    <property type="component" value="Unassembled WGS sequence"/>
</dbReference>
<dbReference type="EMBL" id="JPIT01000018">
    <property type="protein sequence ID" value="KIO45067.1"/>
    <property type="molecule type" value="Genomic_DNA"/>
</dbReference>
<gene>
    <name evidence="8" type="ORF">IE90_06400</name>
</gene>
<feature type="domain" description="Calcineurin-like phosphoesterase" evidence="7">
    <location>
        <begin position="5"/>
        <end position="213"/>
    </location>
</feature>
<comment type="caution">
    <text evidence="8">The sequence shown here is derived from an EMBL/GenBank/DDBJ whole genome shotgun (WGS) entry which is preliminary data.</text>
</comment>
<evidence type="ECO:0000256" key="4">
    <source>
        <dbReference type="ARBA" id="ARBA00022801"/>
    </source>
</evidence>
<sequence length="250" mass="29593">MQHKKVYFLSDAHLGAKLLDNNRERERKLVSFLEKIRPECAELYLLGDMFDFWFEYKRSVPKGHVRFLAELARYTDNGIKVHFFTGNHDIWAFDYLNKECGVILHTAIEETRINGKSFMIGHGDGLNPKDKGYLFLKRAFHNRFLQKCFRLIHPDWGIKLAHAWSSHSRLKDNGKIEALEYLGEDKEEIVLYCKQILQQRHFDYFIFGHRHIPIDLPLCESSRYINTGDWISHFSYAVFDGEKVELKFCN</sequence>
<dbReference type="InterPro" id="IPR004843">
    <property type="entry name" value="Calcineurin-like_PHP"/>
</dbReference>
<keyword evidence="4 8" id="KW-0378">Hydrolase</keyword>
<proteinExistence type="predicted"/>
<keyword evidence="5" id="KW-0472">Membrane</keyword>
<dbReference type="PANTHER" id="PTHR34990:SF1">
    <property type="entry name" value="UDP-2,3-DIACYLGLUCOSAMINE HYDROLASE"/>
    <property type="match status" value="1"/>
</dbReference>
<organism evidence="8 9">
    <name type="scientific">Sanguibacteroides justesenii</name>
    <dbReference type="NCBI Taxonomy" id="1547597"/>
    <lineage>
        <taxon>Bacteria</taxon>
        <taxon>Pseudomonadati</taxon>
        <taxon>Bacteroidota</taxon>
        <taxon>Bacteroidia</taxon>
        <taxon>Bacteroidales</taxon>
        <taxon>Porphyromonadaceae</taxon>
        <taxon>Sanguibacteroides</taxon>
    </lineage>
</organism>
<dbReference type="CDD" id="cd07398">
    <property type="entry name" value="MPP_YbbF-LpxH"/>
    <property type="match status" value="1"/>
</dbReference>
<keyword evidence="6" id="KW-0464">Manganese</keyword>
<evidence type="ECO:0000256" key="3">
    <source>
        <dbReference type="ARBA" id="ARBA00022723"/>
    </source>
</evidence>
<dbReference type="GO" id="GO:0009245">
    <property type="term" value="P:lipid A biosynthetic process"/>
    <property type="evidence" value="ECO:0007669"/>
    <property type="project" value="TreeGrafter"/>
</dbReference>
<evidence type="ECO:0000256" key="2">
    <source>
        <dbReference type="ARBA" id="ARBA00022519"/>
    </source>
</evidence>
<dbReference type="InterPro" id="IPR029052">
    <property type="entry name" value="Metallo-depent_PP-like"/>
</dbReference>
<reference evidence="8 9" key="1">
    <citation type="submission" date="2014-07" db="EMBL/GenBank/DDBJ databases">
        <title>Porphyromonadaceae bacterium OUH 334697 = ATCC BAA-2682 = DSM 28341 draft genome.</title>
        <authorList>
            <person name="Sydenham T.V."/>
            <person name="Hasman H."/>
            <person name="Justesen U.S."/>
        </authorList>
    </citation>
    <scope>NUCLEOTIDE SEQUENCE [LARGE SCALE GENOMIC DNA]</scope>
    <source>
        <strain evidence="8 9">OUH 334697</strain>
    </source>
</reference>
<dbReference type="GO" id="GO:0046872">
    <property type="term" value="F:metal ion binding"/>
    <property type="evidence" value="ECO:0007669"/>
    <property type="project" value="UniProtKB-KW"/>
</dbReference>
<dbReference type="RefSeq" id="WP_041503041.1">
    <property type="nucleotide sequence ID" value="NZ_JPIT01000018.1"/>
</dbReference>
<keyword evidence="1" id="KW-1003">Cell membrane</keyword>
<dbReference type="PANTHER" id="PTHR34990">
    <property type="entry name" value="UDP-2,3-DIACYLGLUCOSAMINE HYDROLASE-RELATED"/>
    <property type="match status" value="1"/>
</dbReference>
<evidence type="ECO:0000313" key="9">
    <source>
        <dbReference type="Proteomes" id="UP000031937"/>
    </source>
</evidence>
<dbReference type="InterPro" id="IPR043461">
    <property type="entry name" value="LpxH-like"/>
</dbReference>
<dbReference type="GO" id="GO:0008758">
    <property type="term" value="F:UDP-2,3-diacylglucosamine hydrolase activity"/>
    <property type="evidence" value="ECO:0007669"/>
    <property type="project" value="TreeGrafter"/>
</dbReference>
<evidence type="ECO:0000259" key="7">
    <source>
        <dbReference type="Pfam" id="PF00149"/>
    </source>
</evidence>
<name>A0AB34R2C4_9PORP</name>
<keyword evidence="2" id="KW-0997">Cell inner membrane</keyword>